<dbReference type="InterPro" id="IPR002656">
    <property type="entry name" value="Acyl_transf_3_dom"/>
</dbReference>
<dbReference type="PANTHER" id="PTHR37312">
    <property type="entry name" value="MEMBRANE-BOUND ACYLTRANSFERASE YKRP-RELATED"/>
    <property type="match status" value="1"/>
</dbReference>
<evidence type="ECO:0000259" key="2">
    <source>
        <dbReference type="Pfam" id="PF01757"/>
    </source>
</evidence>
<name>A0A6V8SCC8_9CLOT</name>
<keyword evidence="1" id="KW-0472">Membrane</keyword>
<organism evidence="3 4">
    <name type="scientific">Clostridium fungisolvens</name>
    <dbReference type="NCBI Taxonomy" id="1604897"/>
    <lineage>
        <taxon>Bacteria</taxon>
        <taxon>Bacillati</taxon>
        <taxon>Bacillota</taxon>
        <taxon>Clostridia</taxon>
        <taxon>Eubacteriales</taxon>
        <taxon>Clostridiaceae</taxon>
        <taxon>Clostridium</taxon>
    </lineage>
</organism>
<dbReference type="EMBL" id="BLZR01000001">
    <property type="protein sequence ID" value="GFP74222.1"/>
    <property type="molecule type" value="Genomic_DNA"/>
</dbReference>
<dbReference type="InterPro" id="IPR052734">
    <property type="entry name" value="Nod_factor_acetyltransferase"/>
</dbReference>
<keyword evidence="1" id="KW-0812">Transmembrane</keyword>
<feature type="transmembrane region" description="Helical" evidence="1">
    <location>
        <begin position="181"/>
        <end position="200"/>
    </location>
</feature>
<feature type="transmembrane region" description="Helical" evidence="1">
    <location>
        <begin position="325"/>
        <end position="343"/>
    </location>
</feature>
<evidence type="ECO:0000313" key="3">
    <source>
        <dbReference type="EMBL" id="GFP74222.1"/>
    </source>
</evidence>
<gene>
    <name evidence="3" type="ORF">bsdtw1_00267</name>
</gene>
<comment type="caution">
    <text evidence="3">The sequence shown here is derived from an EMBL/GenBank/DDBJ whole genome shotgun (WGS) entry which is preliminary data.</text>
</comment>
<feature type="transmembrane region" description="Helical" evidence="1">
    <location>
        <begin position="84"/>
        <end position="105"/>
    </location>
</feature>
<dbReference type="PANTHER" id="PTHR37312:SF1">
    <property type="entry name" value="MEMBRANE-BOUND ACYLTRANSFERASE YKRP-RELATED"/>
    <property type="match status" value="1"/>
</dbReference>
<evidence type="ECO:0000313" key="4">
    <source>
        <dbReference type="Proteomes" id="UP000580568"/>
    </source>
</evidence>
<accession>A0A6V8SCC8</accession>
<feature type="transmembrane region" description="Helical" evidence="1">
    <location>
        <begin position="21"/>
        <end position="41"/>
    </location>
</feature>
<dbReference type="RefSeq" id="WP_183275788.1">
    <property type="nucleotide sequence ID" value="NZ_BLZR01000001.1"/>
</dbReference>
<feature type="transmembrane region" description="Helical" evidence="1">
    <location>
        <begin position="212"/>
        <end position="235"/>
    </location>
</feature>
<feature type="transmembrane region" description="Helical" evidence="1">
    <location>
        <begin position="283"/>
        <end position="305"/>
    </location>
</feature>
<protein>
    <recommendedName>
        <fullName evidence="2">Acyltransferase 3 domain-containing protein</fullName>
    </recommendedName>
</protein>
<feature type="transmembrane region" description="Helical" evidence="1">
    <location>
        <begin position="125"/>
        <end position="148"/>
    </location>
</feature>
<keyword evidence="4" id="KW-1185">Reference proteome</keyword>
<dbReference type="GO" id="GO:0016747">
    <property type="term" value="F:acyltransferase activity, transferring groups other than amino-acyl groups"/>
    <property type="evidence" value="ECO:0007669"/>
    <property type="project" value="InterPro"/>
</dbReference>
<reference evidence="3 4" key="1">
    <citation type="submission" date="2020-07" db="EMBL/GenBank/DDBJ databases">
        <title>A new beta-1,3-glucan-decomposing anaerobic bacterium isolated from anoxic soil subjected to biological soil disinfestation.</title>
        <authorList>
            <person name="Ueki A."/>
            <person name="Tonouchi A."/>
        </authorList>
    </citation>
    <scope>NUCLEOTIDE SEQUENCE [LARGE SCALE GENOMIC DNA]</scope>
    <source>
        <strain evidence="3 4">TW1</strain>
    </source>
</reference>
<keyword evidence="1" id="KW-1133">Transmembrane helix</keyword>
<dbReference type="Pfam" id="PF01757">
    <property type="entry name" value="Acyl_transf_3"/>
    <property type="match status" value="1"/>
</dbReference>
<dbReference type="Proteomes" id="UP000580568">
    <property type="component" value="Unassembled WGS sequence"/>
</dbReference>
<evidence type="ECO:0000256" key="1">
    <source>
        <dbReference type="SAM" id="Phobius"/>
    </source>
</evidence>
<feature type="domain" description="Acyltransferase 3" evidence="2">
    <location>
        <begin position="19"/>
        <end position="332"/>
    </location>
</feature>
<dbReference type="AlphaFoldDB" id="A0A6V8SCC8"/>
<feature type="transmembrane region" description="Helical" evidence="1">
    <location>
        <begin position="47"/>
        <end position="64"/>
    </location>
</feature>
<feature type="transmembrane region" description="Helical" evidence="1">
    <location>
        <begin position="157"/>
        <end position="175"/>
    </location>
</feature>
<sequence length="353" mass="40647">MNEKIKCESLNLENYNKRINYIDILRGIGILFMVMGHIGYGGDFDKYIHAFHMPLFILVSGYFFRVEEVNTLDFIKRKMKMLLVPYLSFGMIHYLFWFIFFGRANNIDSLIELRSFLWFNTDGNMPIAGALWFLTCLFIIEILFYFFVKVGKKEKNVAILVIGVSIVGSIYSTIINIRLPYAIDTAMAGIGIFYVGYLLKKFSSKNKLLAKSINLSLIEVVLLLVCSTILIFVNYSVNMRTITYGIIPLFWVNAILSTITYWNISRYLDICKVKFIKKINHQLIYIGKNSIVYLCLNQIVILISTKCLEFTIDYNSSLERLLMKVGILLITLVGLHVASIIINKTKLRALIGK</sequence>
<feature type="transmembrane region" description="Helical" evidence="1">
    <location>
        <begin position="241"/>
        <end position="262"/>
    </location>
</feature>
<proteinExistence type="predicted"/>